<dbReference type="NCBIfam" id="NF008010">
    <property type="entry name" value="PRK10739.1"/>
    <property type="match status" value="1"/>
</dbReference>
<evidence type="ECO:0000256" key="3">
    <source>
        <dbReference type="ARBA" id="ARBA00022475"/>
    </source>
</evidence>
<evidence type="ECO:0000256" key="2">
    <source>
        <dbReference type="ARBA" id="ARBA00009784"/>
    </source>
</evidence>
<dbReference type="PANTHER" id="PTHR33508">
    <property type="entry name" value="UPF0056 MEMBRANE PROTEIN YHCE"/>
    <property type="match status" value="1"/>
</dbReference>
<accession>A0A381NZL1</accession>
<dbReference type="Pfam" id="PF01914">
    <property type="entry name" value="MarC"/>
    <property type="match status" value="1"/>
</dbReference>
<dbReference type="InterPro" id="IPR002771">
    <property type="entry name" value="Multi_antbiot-R_MarC"/>
</dbReference>
<feature type="transmembrane region" description="Helical" evidence="7">
    <location>
        <begin position="39"/>
        <end position="58"/>
    </location>
</feature>
<feature type="transmembrane region" description="Helical" evidence="7">
    <location>
        <begin position="173"/>
        <end position="194"/>
    </location>
</feature>
<feature type="transmembrane region" description="Helical" evidence="7">
    <location>
        <begin position="134"/>
        <end position="153"/>
    </location>
</feature>
<reference evidence="8" key="1">
    <citation type="submission" date="2018-05" db="EMBL/GenBank/DDBJ databases">
        <authorList>
            <person name="Lanie J.A."/>
            <person name="Ng W.-L."/>
            <person name="Kazmierczak K.M."/>
            <person name="Andrzejewski T.M."/>
            <person name="Davidsen T.M."/>
            <person name="Wayne K.J."/>
            <person name="Tettelin H."/>
            <person name="Glass J.I."/>
            <person name="Rusch D."/>
            <person name="Podicherti R."/>
            <person name="Tsui H.-C.T."/>
            <person name="Winkler M.E."/>
        </authorList>
    </citation>
    <scope>NUCLEOTIDE SEQUENCE</scope>
</reference>
<evidence type="ECO:0000313" key="8">
    <source>
        <dbReference type="EMBL" id="SUZ59787.1"/>
    </source>
</evidence>
<feature type="transmembrane region" description="Helical" evidence="7">
    <location>
        <begin position="6"/>
        <end position="27"/>
    </location>
</feature>
<dbReference type="AlphaFoldDB" id="A0A381NZL1"/>
<evidence type="ECO:0000256" key="6">
    <source>
        <dbReference type="ARBA" id="ARBA00023136"/>
    </source>
</evidence>
<evidence type="ECO:0000256" key="4">
    <source>
        <dbReference type="ARBA" id="ARBA00022692"/>
    </source>
</evidence>
<evidence type="ECO:0000256" key="5">
    <source>
        <dbReference type="ARBA" id="ARBA00022989"/>
    </source>
</evidence>
<dbReference type="EMBL" id="UINC01000699">
    <property type="protein sequence ID" value="SUZ59787.1"/>
    <property type="molecule type" value="Genomic_DNA"/>
</dbReference>
<keyword evidence="4 7" id="KW-0812">Transmembrane</keyword>
<feature type="transmembrane region" description="Helical" evidence="7">
    <location>
        <begin position="105"/>
        <end position="128"/>
    </location>
</feature>
<protein>
    <submittedName>
        <fullName evidence="8">Uncharacterized protein</fullName>
    </submittedName>
</protein>
<dbReference type="PANTHER" id="PTHR33508:SF10">
    <property type="entry name" value="UPF0056 INNER MEMBRANE PROTEIN YHGN"/>
    <property type="match status" value="1"/>
</dbReference>
<evidence type="ECO:0000256" key="1">
    <source>
        <dbReference type="ARBA" id="ARBA00004651"/>
    </source>
</evidence>
<dbReference type="NCBIfam" id="TIGR00427">
    <property type="entry name" value="NAAT family transporter"/>
    <property type="match status" value="1"/>
</dbReference>
<name>A0A381NZL1_9ZZZZ</name>
<evidence type="ECO:0000256" key="7">
    <source>
        <dbReference type="SAM" id="Phobius"/>
    </source>
</evidence>
<keyword evidence="6 7" id="KW-0472">Membrane</keyword>
<comment type="similarity">
    <text evidence="2">Belongs to the UPF0056 (MarC) family.</text>
</comment>
<sequence length="200" mass="22145">MDILSAGLTLLLIMDPLGNIPLFLSVLKTVESESRRRKILIRELFFALLVLLLFLFAGEYLLKWLNLRQEAVSIAGGIVLFLISLRMIFPSEKGIMGEMPEGEPFFVPLAVPLLAGPSTLAMLILLARSQPERIFEWLAAVLGAWAVTSLIMLSSSKLNKLFGKRGLIAVERLMGMVLVAISVQMLMDGISTYLNVLTIR</sequence>
<proteinExistence type="inferred from homology"/>
<keyword evidence="5 7" id="KW-1133">Transmembrane helix</keyword>
<comment type="subcellular location">
    <subcellularLocation>
        <location evidence="1">Cell membrane</location>
        <topology evidence="1">Multi-pass membrane protein</topology>
    </subcellularLocation>
</comment>
<dbReference type="GO" id="GO:0005886">
    <property type="term" value="C:plasma membrane"/>
    <property type="evidence" value="ECO:0007669"/>
    <property type="project" value="UniProtKB-SubCell"/>
</dbReference>
<feature type="transmembrane region" description="Helical" evidence="7">
    <location>
        <begin position="70"/>
        <end position="89"/>
    </location>
</feature>
<gene>
    <name evidence="8" type="ORF">METZ01_LOCUS12641</name>
</gene>
<keyword evidence="3" id="KW-1003">Cell membrane</keyword>
<organism evidence="8">
    <name type="scientific">marine metagenome</name>
    <dbReference type="NCBI Taxonomy" id="408172"/>
    <lineage>
        <taxon>unclassified sequences</taxon>
        <taxon>metagenomes</taxon>
        <taxon>ecological metagenomes</taxon>
    </lineage>
</organism>